<organism evidence="1 2">
    <name type="scientific">Ixodes persulcatus</name>
    <name type="common">Taiga tick</name>
    <dbReference type="NCBI Taxonomy" id="34615"/>
    <lineage>
        <taxon>Eukaryota</taxon>
        <taxon>Metazoa</taxon>
        <taxon>Ecdysozoa</taxon>
        <taxon>Arthropoda</taxon>
        <taxon>Chelicerata</taxon>
        <taxon>Arachnida</taxon>
        <taxon>Acari</taxon>
        <taxon>Parasitiformes</taxon>
        <taxon>Ixodida</taxon>
        <taxon>Ixodoidea</taxon>
        <taxon>Ixodidae</taxon>
        <taxon>Ixodinae</taxon>
        <taxon>Ixodes</taxon>
    </lineage>
</organism>
<proteinExistence type="predicted"/>
<dbReference type="EMBL" id="JABSTQ010009563">
    <property type="protein sequence ID" value="KAG0428089.1"/>
    <property type="molecule type" value="Genomic_DNA"/>
</dbReference>
<keyword evidence="2" id="KW-1185">Reference proteome</keyword>
<accession>A0AC60Q5S6</accession>
<name>A0AC60Q5S6_IXOPE</name>
<evidence type="ECO:0000313" key="1">
    <source>
        <dbReference type="EMBL" id="KAG0428089.1"/>
    </source>
</evidence>
<reference evidence="1 2" key="1">
    <citation type="journal article" date="2020" name="Cell">
        <title>Large-Scale Comparative Analyses of Tick Genomes Elucidate Their Genetic Diversity and Vector Capacities.</title>
        <authorList>
            <consortium name="Tick Genome and Microbiome Consortium (TIGMIC)"/>
            <person name="Jia N."/>
            <person name="Wang J."/>
            <person name="Shi W."/>
            <person name="Du L."/>
            <person name="Sun Y."/>
            <person name="Zhan W."/>
            <person name="Jiang J.F."/>
            <person name="Wang Q."/>
            <person name="Zhang B."/>
            <person name="Ji P."/>
            <person name="Bell-Sakyi L."/>
            <person name="Cui X.M."/>
            <person name="Yuan T.T."/>
            <person name="Jiang B.G."/>
            <person name="Yang W.F."/>
            <person name="Lam T.T."/>
            <person name="Chang Q.C."/>
            <person name="Ding S.J."/>
            <person name="Wang X.J."/>
            <person name="Zhu J.G."/>
            <person name="Ruan X.D."/>
            <person name="Zhao L."/>
            <person name="Wei J.T."/>
            <person name="Ye R.Z."/>
            <person name="Que T.C."/>
            <person name="Du C.H."/>
            <person name="Zhou Y.H."/>
            <person name="Cheng J.X."/>
            <person name="Dai P.F."/>
            <person name="Guo W.B."/>
            <person name="Han X.H."/>
            <person name="Huang E.J."/>
            <person name="Li L.F."/>
            <person name="Wei W."/>
            <person name="Gao Y.C."/>
            <person name="Liu J.Z."/>
            <person name="Shao H.Z."/>
            <person name="Wang X."/>
            <person name="Wang C.C."/>
            <person name="Yang T.C."/>
            <person name="Huo Q.B."/>
            <person name="Li W."/>
            <person name="Chen H.Y."/>
            <person name="Chen S.E."/>
            <person name="Zhou L.G."/>
            <person name="Ni X.B."/>
            <person name="Tian J.H."/>
            <person name="Sheng Y."/>
            <person name="Liu T."/>
            <person name="Pan Y.S."/>
            <person name="Xia L.Y."/>
            <person name="Li J."/>
            <person name="Zhao F."/>
            <person name="Cao W.C."/>
        </authorList>
    </citation>
    <scope>NUCLEOTIDE SEQUENCE [LARGE SCALE GENOMIC DNA]</scope>
    <source>
        <strain evidence="1">Iper-2018</strain>
    </source>
</reference>
<evidence type="ECO:0000313" key="2">
    <source>
        <dbReference type="Proteomes" id="UP000805193"/>
    </source>
</evidence>
<gene>
    <name evidence="1" type="ORF">HPB47_024887</name>
</gene>
<comment type="caution">
    <text evidence="1">The sequence shown here is derived from an EMBL/GenBank/DDBJ whole genome shotgun (WGS) entry which is preliminary data.</text>
</comment>
<dbReference type="Proteomes" id="UP000805193">
    <property type="component" value="Unassembled WGS sequence"/>
</dbReference>
<protein>
    <submittedName>
        <fullName evidence="1">Uncharacterized protein</fullName>
    </submittedName>
</protein>
<sequence>MSRRMSYTTGFKRRVILFAESSNNCAAQRKFDANEKLVRGWRKQRDNLFACSGQRRAFRGPTTGRHDALEKELRLHVKEKHAKGLQVSCEDIQTKARELAQRDGISRVAGEGRRCHDCDGAPEEGSV</sequence>